<gene>
    <name evidence="1" type="ORF">G3569_00485</name>
</gene>
<dbReference type="Proteomes" id="UP000479132">
    <property type="component" value="Unassembled WGS sequence"/>
</dbReference>
<dbReference type="InterPro" id="IPR011051">
    <property type="entry name" value="RmlC_Cupin_sf"/>
</dbReference>
<accession>A0A6M1T8V4</accession>
<keyword evidence="2" id="KW-1185">Reference proteome</keyword>
<organism evidence="1 2">
    <name type="scientific">Fodinibius halophilus</name>
    <dbReference type="NCBI Taxonomy" id="1736908"/>
    <lineage>
        <taxon>Bacteria</taxon>
        <taxon>Pseudomonadati</taxon>
        <taxon>Balneolota</taxon>
        <taxon>Balneolia</taxon>
        <taxon>Balneolales</taxon>
        <taxon>Balneolaceae</taxon>
        <taxon>Fodinibius</taxon>
    </lineage>
</organism>
<evidence type="ECO:0008006" key="3">
    <source>
        <dbReference type="Google" id="ProtNLM"/>
    </source>
</evidence>
<sequence>MSTGHIVSGEPINLENLTDNLQDDSTYALVKTSDMEVIRMYLPHGKCIEEHSVEGEMSIHCLKGDIFFNIDGQGMELTEDDWLYLEKEQSYSYSVKSDTILLVTILFNNK</sequence>
<dbReference type="Gene3D" id="2.60.120.10">
    <property type="entry name" value="Jelly Rolls"/>
    <property type="match status" value="1"/>
</dbReference>
<dbReference type="RefSeq" id="WP_165264974.1">
    <property type="nucleotide sequence ID" value="NZ_JAALLS010000001.1"/>
</dbReference>
<name>A0A6M1T8V4_9BACT</name>
<comment type="caution">
    <text evidence="1">The sequence shown here is derived from an EMBL/GenBank/DDBJ whole genome shotgun (WGS) entry which is preliminary data.</text>
</comment>
<dbReference type="InterPro" id="IPR014710">
    <property type="entry name" value="RmlC-like_jellyroll"/>
</dbReference>
<dbReference type="AlphaFoldDB" id="A0A6M1T8V4"/>
<evidence type="ECO:0000313" key="1">
    <source>
        <dbReference type="EMBL" id="NGP86812.1"/>
    </source>
</evidence>
<evidence type="ECO:0000313" key="2">
    <source>
        <dbReference type="Proteomes" id="UP000479132"/>
    </source>
</evidence>
<dbReference type="SUPFAM" id="SSF51182">
    <property type="entry name" value="RmlC-like cupins"/>
    <property type="match status" value="1"/>
</dbReference>
<reference evidence="1 2" key="1">
    <citation type="submission" date="2020-02" db="EMBL/GenBank/DDBJ databases">
        <title>Aliifodinibius halophilus 2W32, complete genome.</title>
        <authorList>
            <person name="Li Y."/>
            <person name="Wu S."/>
        </authorList>
    </citation>
    <scope>NUCLEOTIDE SEQUENCE [LARGE SCALE GENOMIC DNA]</scope>
    <source>
        <strain evidence="1 2">2W32</strain>
    </source>
</reference>
<protein>
    <recommendedName>
        <fullName evidence="3">Cupin domain-containing protein</fullName>
    </recommendedName>
</protein>
<dbReference type="EMBL" id="JAALLS010000001">
    <property type="protein sequence ID" value="NGP86812.1"/>
    <property type="molecule type" value="Genomic_DNA"/>
</dbReference>
<proteinExistence type="predicted"/>